<dbReference type="Pfam" id="PF00892">
    <property type="entry name" value="EamA"/>
    <property type="match status" value="2"/>
</dbReference>
<evidence type="ECO:0000313" key="3">
    <source>
        <dbReference type="EMBL" id="AUH33230.1"/>
    </source>
</evidence>
<dbReference type="Gene3D" id="1.10.3730.20">
    <property type="match status" value="1"/>
</dbReference>
<dbReference type="InterPro" id="IPR037185">
    <property type="entry name" value="EmrE-like"/>
</dbReference>
<dbReference type="InterPro" id="IPR000620">
    <property type="entry name" value="EamA_dom"/>
</dbReference>
<feature type="transmembrane region" description="Helical" evidence="1">
    <location>
        <begin position="236"/>
        <end position="256"/>
    </location>
</feature>
<evidence type="ECO:0000259" key="2">
    <source>
        <dbReference type="Pfam" id="PF00892"/>
    </source>
</evidence>
<dbReference type="RefSeq" id="WP_101459900.1">
    <property type="nucleotide sequence ID" value="NZ_CP025408.1"/>
</dbReference>
<keyword evidence="4" id="KW-1185">Reference proteome</keyword>
<feature type="transmembrane region" description="Helical" evidence="1">
    <location>
        <begin position="149"/>
        <end position="168"/>
    </location>
</feature>
<dbReference type="Proteomes" id="UP000233742">
    <property type="component" value="Chromosome"/>
</dbReference>
<feature type="transmembrane region" description="Helical" evidence="1">
    <location>
        <begin position="96"/>
        <end position="114"/>
    </location>
</feature>
<feature type="transmembrane region" description="Helical" evidence="1">
    <location>
        <begin position="262"/>
        <end position="280"/>
    </location>
</feature>
<dbReference type="SUPFAM" id="SSF103481">
    <property type="entry name" value="Multidrug resistance efflux transporter EmrE"/>
    <property type="match status" value="2"/>
</dbReference>
<dbReference type="PANTHER" id="PTHR22911">
    <property type="entry name" value="ACYL-MALONYL CONDENSING ENZYME-RELATED"/>
    <property type="match status" value="1"/>
</dbReference>
<feature type="transmembrane region" description="Helical" evidence="1">
    <location>
        <begin position="37"/>
        <end position="57"/>
    </location>
</feature>
<reference evidence="3 4" key="1">
    <citation type="submission" date="2017-12" db="EMBL/GenBank/DDBJ databases">
        <authorList>
            <person name="Hurst M.R.H."/>
        </authorList>
    </citation>
    <scope>NUCLEOTIDE SEQUENCE [LARGE SCALE GENOMIC DNA]</scope>
    <source>
        <strain evidence="3 4">BM15</strain>
    </source>
</reference>
<dbReference type="KEGG" id="paro:CUV01_07365"/>
<protein>
    <submittedName>
        <fullName evidence="3">EamA family transporter</fullName>
    </submittedName>
</protein>
<proteinExistence type="predicted"/>
<feature type="transmembrane region" description="Helical" evidence="1">
    <location>
        <begin position="208"/>
        <end position="229"/>
    </location>
</feature>
<gene>
    <name evidence="3" type="ORF">CUV01_07365</name>
</gene>
<evidence type="ECO:0000313" key="4">
    <source>
        <dbReference type="Proteomes" id="UP000233742"/>
    </source>
</evidence>
<keyword evidence="1" id="KW-0472">Membrane</keyword>
<name>A0A2K9EE65_9RHOB</name>
<dbReference type="OrthoDB" id="7818056at2"/>
<feature type="domain" description="EamA" evidence="2">
    <location>
        <begin position="150"/>
        <end position="278"/>
    </location>
</feature>
<feature type="transmembrane region" description="Helical" evidence="1">
    <location>
        <begin position="126"/>
        <end position="143"/>
    </location>
</feature>
<organism evidence="3 4">
    <name type="scientific">Paracoccus tegillarcae</name>
    <dbReference type="NCBI Taxonomy" id="1529068"/>
    <lineage>
        <taxon>Bacteria</taxon>
        <taxon>Pseudomonadati</taxon>
        <taxon>Pseudomonadota</taxon>
        <taxon>Alphaproteobacteria</taxon>
        <taxon>Rhodobacterales</taxon>
        <taxon>Paracoccaceae</taxon>
        <taxon>Paracoccus</taxon>
    </lineage>
</organism>
<dbReference type="PANTHER" id="PTHR22911:SF135">
    <property type="entry name" value="BLR4310 PROTEIN"/>
    <property type="match status" value="1"/>
</dbReference>
<dbReference type="GO" id="GO:0016020">
    <property type="term" value="C:membrane"/>
    <property type="evidence" value="ECO:0007669"/>
    <property type="project" value="InterPro"/>
</dbReference>
<feature type="domain" description="EamA" evidence="2">
    <location>
        <begin position="9"/>
        <end position="140"/>
    </location>
</feature>
<evidence type="ECO:0000256" key="1">
    <source>
        <dbReference type="SAM" id="Phobius"/>
    </source>
</evidence>
<feature type="transmembrane region" description="Helical" evidence="1">
    <location>
        <begin position="69"/>
        <end position="90"/>
    </location>
</feature>
<keyword evidence="1" id="KW-0812">Transmembrane</keyword>
<keyword evidence="1" id="KW-1133">Transmembrane helix</keyword>
<accession>A0A2K9EE65</accession>
<sequence>MAGSNNAKAAVIALVAMAVYATHDAVIKQLGSEYPSHQILFFSQLLAFPLVAVLLMSDRRQASLRPNQPGWVALRSACVVIAGLCGFFAFSQLPMAQVYAILFATPLMVTVLSIPILGEKVGIHRWGAVIVGLIGVMIVLRPGQADLTAGHAAALCGAMASALASVIVRRLGRSERAVVLMLWPMLGNFVLTGGMLTLAYKPMTLGDLALAGMISVLGLIAGFLVIRAYRTGEATVVAPMQYSQIIWATIFGLLIFGEGLDTATLIGTSVIIASGIYIVWREGSGGRSDNTPVIAARMRPETVTSPKSTLLQRLLHGRNSSTYHQDDD</sequence>
<dbReference type="AlphaFoldDB" id="A0A2K9EE65"/>
<feature type="transmembrane region" description="Helical" evidence="1">
    <location>
        <begin position="180"/>
        <end position="202"/>
    </location>
</feature>
<dbReference type="EMBL" id="CP025408">
    <property type="protein sequence ID" value="AUH33230.1"/>
    <property type="molecule type" value="Genomic_DNA"/>
</dbReference>